<dbReference type="Proteomes" id="UP001215280">
    <property type="component" value="Unassembled WGS sequence"/>
</dbReference>
<protein>
    <submittedName>
        <fullName evidence="2">Amidohydrolase 2</fullName>
    </submittedName>
</protein>
<dbReference type="Pfam" id="PF04909">
    <property type="entry name" value="Amidohydro_2"/>
    <property type="match status" value="1"/>
</dbReference>
<comment type="caution">
    <text evidence="2">The sequence shown here is derived from an EMBL/GenBank/DDBJ whole genome shotgun (WGS) entry which is preliminary data.</text>
</comment>
<organism evidence="2 3">
    <name type="scientific">Mycena maculata</name>
    <dbReference type="NCBI Taxonomy" id="230809"/>
    <lineage>
        <taxon>Eukaryota</taxon>
        <taxon>Fungi</taxon>
        <taxon>Dikarya</taxon>
        <taxon>Basidiomycota</taxon>
        <taxon>Agaricomycotina</taxon>
        <taxon>Agaricomycetes</taxon>
        <taxon>Agaricomycetidae</taxon>
        <taxon>Agaricales</taxon>
        <taxon>Marasmiineae</taxon>
        <taxon>Mycenaceae</taxon>
        <taxon>Mycena</taxon>
    </lineage>
</organism>
<reference evidence="2" key="1">
    <citation type="submission" date="2023-03" db="EMBL/GenBank/DDBJ databases">
        <title>Massive genome expansion in bonnet fungi (Mycena s.s.) driven by repeated elements and novel gene families across ecological guilds.</title>
        <authorList>
            <consortium name="Lawrence Berkeley National Laboratory"/>
            <person name="Harder C.B."/>
            <person name="Miyauchi S."/>
            <person name="Viragh M."/>
            <person name="Kuo A."/>
            <person name="Thoen E."/>
            <person name="Andreopoulos B."/>
            <person name="Lu D."/>
            <person name="Skrede I."/>
            <person name="Drula E."/>
            <person name="Henrissat B."/>
            <person name="Morin E."/>
            <person name="Kohler A."/>
            <person name="Barry K."/>
            <person name="LaButti K."/>
            <person name="Morin E."/>
            <person name="Salamov A."/>
            <person name="Lipzen A."/>
            <person name="Mereny Z."/>
            <person name="Hegedus B."/>
            <person name="Baldrian P."/>
            <person name="Stursova M."/>
            <person name="Weitz H."/>
            <person name="Taylor A."/>
            <person name="Grigoriev I.V."/>
            <person name="Nagy L.G."/>
            <person name="Martin F."/>
            <person name="Kauserud H."/>
        </authorList>
    </citation>
    <scope>NUCLEOTIDE SEQUENCE</scope>
    <source>
        <strain evidence="2">CBHHK188m</strain>
    </source>
</reference>
<dbReference type="PANTHER" id="PTHR43383">
    <property type="entry name" value="NODULIN 6"/>
    <property type="match status" value="1"/>
</dbReference>
<dbReference type="AlphaFoldDB" id="A0AAD7I1T2"/>
<dbReference type="GO" id="GO:0016787">
    <property type="term" value="F:hydrolase activity"/>
    <property type="evidence" value="ECO:0007669"/>
    <property type="project" value="InterPro"/>
</dbReference>
<dbReference type="InterPro" id="IPR032466">
    <property type="entry name" value="Metal_Hydrolase"/>
</dbReference>
<dbReference type="Gene3D" id="3.20.20.140">
    <property type="entry name" value="Metal-dependent hydrolases"/>
    <property type="match status" value="1"/>
</dbReference>
<sequence length="419" mass="46489">MHPITKIELRELHRACFDYPAVDNHAHPLLTEEYRDRFEFEGLISEAQGPALTADAVHTLACLRAVPQLGSMLGLQDPTWSDIKAARARLPYLDLCTLFMDRTVNGIQCMLLDDGLGGVEEFAEGYKWHDRFTCSPTKRIVRVEIVAEGILKSLSQAYVDSVVLDEAVSAFRSFNTLLKASLIDSANDKNVVGFKSIACYRTGLDVAPSAESEEAILTCVRDVLQTHKDTGTIRLAHKALNDHIVRMALEVAGEYGKPVQFHTGLGDNDITLNRSSPSHLQAVIKAYPKTLFVLLHSSYPFTREAGYLAAVYPNVFLDFGEVFPFVSGEGQRAIIRQVLELCPTNKILWSTDGHWWPESFYLGTIQARQALYAVLSDTVASGELSESAAVAIVQNALFHNSNKLYNLGLEPDLSIFNRK</sequence>
<gene>
    <name evidence="2" type="ORF">DFH07DRAFT_754943</name>
</gene>
<proteinExistence type="predicted"/>
<evidence type="ECO:0000259" key="1">
    <source>
        <dbReference type="Pfam" id="PF04909"/>
    </source>
</evidence>
<accession>A0AAD7I1T2</accession>
<dbReference type="InterPro" id="IPR006680">
    <property type="entry name" value="Amidohydro-rel"/>
</dbReference>
<evidence type="ECO:0000313" key="3">
    <source>
        <dbReference type="Proteomes" id="UP001215280"/>
    </source>
</evidence>
<feature type="domain" description="Amidohydrolase-related" evidence="1">
    <location>
        <begin position="240"/>
        <end position="376"/>
    </location>
</feature>
<dbReference type="PANTHER" id="PTHR43383:SF2">
    <property type="entry name" value="AMIDOHYDROLASE 2 FAMILY PROTEIN"/>
    <property type="match status" value="1"/>
</dbReference>
<evidence type="ECO:0000313" key="2">
    <source>
        <dbReference type="EMBL" id="KAJ7733207.1"/>
    </source>
</evidence>
<dbReference type="SUPFAM" id="SSF51556">
    <property type="entry name" value="Metallo-dependent hydrolases"/>
    <property type="match status" value="1"/>
</dbReference>
<dbReference type="EMBL" id="JARJLG010000169">
    <property type="protein sequence ID" value="KAJ7733207.1"/>
    <property type="molecule type" value="Genomic_DNA"/>
</dbReference>
<name>A0AAD7I1T2_9AGAR</name>
<keyword evidence="3" id="KW-1185">Reference proteome</keyword>